<evidence type="ECO:0000313" key="3">
    <source>
        <dbReference type="Proteomes" id="UP001162162"/>
    </source>
</evidence>
<evidence type="ECO:0000256" key="1">
    <source>
        <dbReference type="SAM" id="MobiDB-lite"/>
    </source>
</evidence>
<feature type="compositionally biased region" description="Polar residues" evidence="1">
    <location>
        <begin position="73"/>
        <end position="88"/>
    </location>
</feature>
<evidence type="ECO:0000313" key="2">
    <source>
        <dbReference type="EMBL" id="KAJ8946621.1"/>
    </source>
</evidence>
<feature type="region of interest" description="Disordered" evidence="1">
    <location>
        <begin position="1"/>
        <end position="256"/>
    </location>
</feature>
<reference evidence="2" key="1">
    <citation type="journal article" date="2023" name="Insect Mol. Biol.">
        <title>Genome sequencing provides insights into the evolution of gene families encoding plant cell wall-degrading enzymes in longhorned beetles.</title>
        <authorList>
            <person name="Shin N.R."/>
            <person name="Okamura Y."/>
            <person name="Kirsch R."/>
            <person name="Pauchet Y."/>
        </authorList>
    </citation>
    <scope>NUCLEOTIDE SEQUENCE</scope>
    <source>
        <strain evidence="2">AMC_N1</strain>
    </source>
</reference>
<feature type="compositionally biased region" description="Basic and acidic residues" evidence="1">
    <location>
        <begin position="168"/>
        <end position="232"/>
    </location>
</feature>
<feature type="compositionally biased region" description="Basic and acidic residues" evidence="1">
    <location>
        <begin position="11"/>
        <end position="26"/>
    </location>
</feature>
<gene>
    <name evidence="2" type="ORF">NQ318_007224</name>
</gene>
<keyword evidence="3" id="KW-1185">Reference proteome</keyword>
<organism evidence="2 3">
    <name type="scientific">Aromia moschata</name>
    <dbReference type="NCBI Taxonomy" id="1265417"/>
    <lineage>
        <taxon>Eukaryota</taxon>
        <taxon>Metazoa</taxon>
        <taxon>Ecdysozoa</taxon>
        <taxon>Arthropoda</taxon>
        <taxon>Hexapoda</taxon>
        <taxon>Insecta</taxon>
        <taxon>Pterygota</taxon>
        <taxon>Neoptera</taxon>
        <taxon>Endopterygota</taxon>
        <taxon>Coleoptera</taxon>
        <taxon>Polyphaga</taxon>
        <taxon>Cucujiformia</taxon>
        <taxon>Chrysomeloidea</taxon>
        <taxon>Cerambycidae</taxon>
        <taxon>Cerambycinae</taxon>
        <taxon>Callichromatini</taxon>
        <taxon>Aromia</taxon>
    </lineage>
</organism>
<feature type="compositionally biased region" description="Basic and acidic residues" evidence="1">
    <location>
        <begin position="89"/>
        <end position="112"/>
    </location>
</feature>
<protein>
    <submittedName>
        <fullName evidence="2">Uncharacterized protein</fullName>
    </submittedName>
</protein>
<proteinExistence type="predicted"/>
<feature type="compositionally biased region" description="Basic and acidic residues" evidence="1">
    <location>
        <begin position="120"/>
        <end position="153"/>
    </location>
</feature>
<feature type="compositionally biased region" description="Polar residues" evidence="1">
    <location>
        <begin position="154"/>
        <end position="165"/>
    </location>
</feature>
<dbReference type="Proteomes" id="UP001162162">
    <property type="component" value="Unassembled WGS sequence"/>
</dbReference>
<sequence length="256" mass="28231">MATSKIISDIKSGKPEDKDNADDHTVHRMLVTASSEDGGEETEICPEGTIVYSKSSESSGRSSPEKSQELSKKSSIVDTISDSLSTVRQVRELHSEKDSGIDDVKSDTDLEKSSPTPETEVGREPTKETDKISVTDRGEEQISGKSTPDKDNSVKSLASGKSTPDLSDLERSKEITSSTEDLKKIRCIEIEVKPETKLDSPTPKDEHKDTDDKPKVQPIIEHKQIEKTESVPKKKHTNMMNKLPKKSKSRKKGKIA</sequence>
<accession>A0AAV8Y8H7</accession>
<dbReference type="AlphaFoldDB" id="A0AAV8Y8H7"/>
<feature type="compositionally biased region" description="Basic residues" evidence="1">
    <location>
        <begin position="233"/>
        <end position="256"/>
    </location>
</feature>
<comment type="caution">
    <text evidence="2">The sequence shown here is derived from an EMBL/GenBank/DDBJ whole genome shotgun (WGS) entry which is preliminary data.</text>
</comment>
<dbReference type="EMBL" id="JAPWTK010000181">
    <property type="protein sequence ID" value="KAJ8946621.1"/>
    <property type="molecule type" value="Genomic_DNA"/>
</dbReference>
<feature type="compositionally biased region" description="Basic and acidic residues" evidence="1">
    <location>
        <begin position="63"/>
        <end position="72"/>
    </location>
</feature>
<feature type="compositionally biased region" description="Low complexity" evidence="1">
    <location>
        <begin position="53"/>
        <end position="62"/>
    </location>
</feature>
<name>A0AAV8Y8H7_9CUCU</name>